<dbReference type="Pfam" id="PF17136">
    <property type="entry name" value="ribosomal_L24"/>
    <property type="match status" value="1"/>
</dbReference>
<dbReference type="GO" id="GO:0005840">
    <property type="term" value="C:ribosome"/>
    <property type="evidence" value="ECO:0007669"/>
    <property type="project" value="UniProtKB-KW"/>
</dbReference>
<dbReference type="AlphaFoldDB" id="A0A519BD51"/>
<dbReference type="GO" id="GO:0003735">
    <property type="term" value="F:structural constituent of ribosome"/>
    <property type="evidence" value="ECO:0007669"/>
    <property type="project" value="InterPro"/>
</dbReference>
<comment type="function">
    <text evidence="5">One of two assembly initiator proteins, it binds directly to the 5'-end of the 23S rRNA, where it nucleates assembly of the 50S subunit.</text>
</comment>
<evidence type="ECO:0000256" key="5">
    <source>
        <dbReference type="HAMAP-Rule" id="MF_01326"/>
    </source>
</evidence>
<dbReference type="InterPro" id="IPR003256">
    <property type="entry name" value="Ribosomal_uL24"/>
</dbReference>
<evidence type="ECO:0000256" key="6">
    <source>
        <dbReference type="RuleBase" id="RU003477"/>
    </source>
</evidence>
<evidence type="ECO:0000259" key="7">
    <source>
        <dbReference type="SMART" id="SM00739"/>
    </source>
</evidence>
<dbReference type="GO" id="GO:1990904">
    <property type="term" value="C:ribonucleoprotein complex"/>
    <property type="evidence" value="ECO:0007669"/>
    <property type="project" value="UniProtKB-KW"/>
</dbReference>
<dbReference type="CDD" id="cd06089">
    <property type="entry name" value="KOW_RPL26"/>
    <property type="match status" value="1"/>
</dbReference>
<dbReference type="InterPro" id="IPR041988">
    <property type="entry name" value="Ribosomal_uL24_KOW"/>
</dbReference>
<dbReference type="Pfam" id="PF00467">
    <property type="entry name" value="KOW"/>
    <property type="match status" value="1"/>
</dbReference>
<comment type="caution">
    <text evidence="8">The sequence shown here is derived from an EMBL/GenBank/DDBJ whole genome shotgun (WGS) entry which is preliminary data.</text>
</comment>
<gene>
    <name evidence="5" type="primary">rplX</name>
    <name evidence="8" type="ORF">EVJ47_02475</name>
</gene>
<comment type="function">
    <text evidence="5">One of the proteins that surrounds the polypeptide exit tunnel on the outside of the subunit.</text>
</comment>
<dbReference type="InterPro" id="IPR008991">
    <property type="entry name" value="Translation_prot_SH3-like_sf"/>
</dbReference>
<proteinExistence type="inferred from homology"/>
<dbReference type="Proteomes" id="UP000320813">
    <property type="component" value="Unassembled WGS sequence"/>
</dbReference>
<protein>
    <recommendedName>
        <fullName evidence="4 5">Large ribosomal subunit protein uL24</fullName>
    </recommendedName>
</protein>
<sequence>MTIRLKKNDSVMVLTGKEKGKVGKIIRIDKDDNRVYIEKINMIKRHIKPRSAQEPGGIIDKEAGLDISNIGLYCSKCKKPVRFSVKVNENNKKIRICKKCGSEV</sequence>
<dbReference type="NCBIfam" id="TIGR01079">
    <property type="entry name" value="rplX_bact"/>
    <property type="match status" value="1"/>
</dbReference>
<evidence type="ECO:0000256" key="1">
    <source>
        <dbReference type="ARBA" id="ARBA00010618"/>
    </source>
</evidence>
<keyword evidence="5" id="KW-0699">rRNA-binding</keyword>
<comment type="similarity">
    <text evidence="1 5 6">Belongs to the universal ribosomal protein uL24 family.</text>
</comment>
<evidence type="ECO:0000256" key="3">
    <source>
        <dbReference type="ARBA" id="ARBA00023274"/>
    </source>
</evidence>
<dbReference type="InterPro" id="IPR005825">
    <property type="entry name" value="Ribosomal_uL24_CS"/>
</dbReference>
<organism evidence="8 9">
    <name type="scientific">Candidatus Acidulodesulfobacterium ferriphilum</name>
    <dbReference type="NCBI Taxonomy" id="2597223"/>
    <lineage>
        <taxon>Bacteria</taxon>
        <taxon>Deltaproteobacteria</taxon>
        <taxon>Candidatus Acidulodesulfobacterales</taxon>
        <taxon>Candidatus Acidulodesulfobacterium</taxon>
    </lineage>
</organism>
<dbReference type="InterPro" id="IPR014722">
    <property type="entry name" value="Rib_uL2_dom2"/>
</dbReference>
<dbReference type="SUPFAM" id="SSF50104">
    <property type="entry name" value="Translation proteins SH3-like domain"/>
    <property type="match status" value="1"/>
</dbReference>
<evidence type="ECO:0000256" key="4">
    <source>
        <dbReference type="ARBA" id="ARBA00035206"/>
    </source>
</evidence>
<evidence type="ECO:0000313" key="8">
    <source>
        <dbReference type="EMBL" id="RZD15158.1"/>
    </source>
</evidence>
<evidence type="ECO:0000256" key="2">
    <source>
        <dbReference type="ARBA" id="ARBA00022980"/>
    </source>
</evidence>
<dbReference type="Gene3D" id="2.30.30.30">
    <property type="match status" value="1"/>
</dbReference>
<keyword evidence="2 5" id="KW-0689">Ribosomal protein</keyword>
<evidence type="ECO:0000313" key="9">
    <source>
        <dbReference type="Proteomes" id="UP000320813"/>
    </source>
</evidence>
<dbReference type="InterPro" id="IPR057264">
    <property type="entry name" value="Ribosomal_uL24_C"/>
</dbReference>
<dbReference type="HAMAP" id="MF_01326_B">
    <property type="entry name" value="Ribosomal_uL24_B"/>
    <property type="match status" value="1"/>
</dbReference>
<dbReference type="PROSITE" id="PS01108">
    <property type="entry name" value="RIBOSOMAL_L24"/>
    <property type="match status" value="1"/>
</dbReference>
<accession>A0A519BD51</accession>
<dbReference type="InterPro" id="IPR005824">
    <property type="entry name" value="KOW"/>
</dbReference>
<name>A0A519BD51_9DELT</name>
<comment type="subunit">
    <text evidence="5">Part of the 50S ribosomal subunit.</text>
</comment>
<reference evidence="8 9" key="1">
    <citation type="submission" date="2019-01" db="EMBL/GenBank/DDBJ databases">
        <title>Insights into ecological role of a new deltaproteobacterial order Candidatus Sinidesulfobacterales (Sva0485) by metagenomics and metatranscriptomics.</title>
        <authorList>
            <person name="Tan S."/>
            <person name="Liu J."/>
            <person name="Fang Y."/>
            <person name="Hedlund B.P."/>
            <person name="Lian Z.H."/>
            <person name="Huang L.Y."/>
            <person name="Li J.T."/>
            <person name="Huang L.N."/>
            <person name="Li W.J."/>
            <person name="Jiang H.C."/>
            <person name="Dong H.L."/>
            <person name="Shu W.S."/>
        </authorList>
    </citation>
    <scope>NUCLEOTIDE SEQUENCE [LARGE SCALE GENOMIC DNA]</scope>
    <source>
        <strain evidence="8">AP3</strain>
    </source>
</reference>
<feature type="domain" description="KOW" evidence="7">
    <location>
        <begin position="4"/>
        <end position="31"/>
    </location>
</feature>
<dbReference type="PANTHER" id="PTHR12903">
    <property type="entry name" value="MITOCHONDRIAL RIBOSOMAL PROTEIN L24"/>
    <property type="match status" value="1"/>
</dbReference>
<keyword evidence="5" id="KW-0694">RNA-binding</keyword>
<dbReference type="SMART" id="SM00739">
    <property type="entry name" value="KOW"/>
    <property type="match status" value="1"/>
</dbReference>
<keyword evidence="3 5" id="KW-0687">Ribonucleoprotein</keyword>
<dbReference type="GO" id="GO:0006412">
    <property type="term" value="P:translation"/>
    <property type="evidence" value="ECO:0007669"/>
    <property type="project" value="UniProtKB-UniRule"/>
</dbReference>
<dbReference type="GO" id="GO:0019843">
    <property type="term" value="F:rRNA binding"/>
    <property type="evidence" value="ECO:0007669"/>
    <property type="project" value="UniProtKB-UniRule"/>
</dbReference>
<dbReference type="EMBL" id="SGBD01000001">
    <property type="protein sequence ID" value="RZD15158.1"/>
    <property type="molecule type" value="Genomic_DNA"/>
</dbReference>